<dbReference type="PANTHER" id="PTHR12161:SF5">
    <property type="entry name" value="IST1 HOMOLOG"/>
    <property type="match status" value="1"/>
</dbReference>
<organism evidence="3">
    <name type="scientific">Trypanosoma vivax (strain Y486)</name>
    <dbReference type="NCBI Taxonomy" id="1055687"/>
    <lineage>
        <taxon>Eukaryota</taxon>
        <taxon>Discoba</taxon>
        <taxon>Euglenozoa</taxon>
        <taxon>Kinetoplastea</taxon>
        <taxon>Metakinetoplastina</taxon>
        <taxon>Trypanosomatida</taxon>
        <taxon>Trypanosomatidae</taxon>
        <taxon>Trypanosoma</taxon>
        <taxon>Duttonella</taxon>
    </lineage>
</organism>
<dbReference type="EMBL" id="HE573026">
    <property type="protein sequence ID" value="CCC51211.1"/>
    <property type="molecule type" value="Genomic_DNA"/>
</dbReference>
<reference evidence="3" key="1">
    <citation type="journal article" date="2012" name="Proc. Natl. Acad. Sci. U.S.A.">
        <title>Antigenic diversity is generated by distinct evolutionary mechanisms in African trypanosome species.</title>
        <authorList>
            <person name="Jackson A.P."/>
            <person name="Berry A."/>
            <person name="Aslett M."/>
            <person name="Allison H.C."/>
            <person name="Burton P."/>
            <person name="Vavrova-Anderson J."/>
            <person name="Brown R."/>
            <person name="Browne H."/>
            <person name="Corton N."/>
            <person name="Hauser H."/>
            <person name="Gamble J."/>
            <person name="Gilderthorp R."/>
            <person name="Marcello L."/>
            <person name="McQuillan J."/>
            <person name="Otto T.D."/>
            <person name="Quail M.A."/>
            <person name="Sanders M.J."/>
            <person name="van Tonder A."/>
            <person name="Ginger M.L."/>
            <person name="Field M.C."/>
            <person name="Barry J.D."/>
            <person name="Hertz-Fowler C."/>
            <person name="Berriman M."/>
        </authorList>
    </citation>
    <scope>NUCLEOTIDE SEQUENCE</scope>
    <source>
        <strain evidence="3">Y486</strain>
    </source>
</reference>
<evidence type="ECO:0008006" key="4">
    <source>
        <dbReference type="Google" id="ProtNLM"/>
    </source>
</evidence>
<gene>
    <name evidence="3" type="ORF">TVY486_1002640</name>
</gene>
<dbReference type="InterPro" id="IPR005061">
    <property type="entry name" value="Ist1"/>
</dbReference>
<dbReference type="Pfam" id="PF03398">
    <property type="entry name" value="Ist1"/>
    <property type="match status" value="1"/>
</dbReference>
<dbReference type="GO" id="GO:0015031">
    <property type="term" value="P:protein transport"/>
    <property type="evidence" value="ECO:0007669"/>
    <property type="project" value="InterPro"/>
</dbReference>
<dbReference type="OMA" id="HEFVEMS"/>
<dbReference type="AlphaFoldDB" id="G0U5R0"/>
<accession>G0U5R0</accession>
<dbReference type="InterPro" id="IPR042277">
    <property type="entry name" value="IST1-like"/>
</dbReference>
<feature type="compositionally biased region" description="Polar residues" evidence="2">
    <location>
        <begin position="200"/>
        <end position="209"/>
    </location>
</feature>
<protein>
    <recommendedName>
        <fullName evidence="4">IST1-like protein</fullName>
    </recommendedName>
</protein>
<name>G0U5R0_TRYVY</name>
<evidence type="ECO:0000313" key="3">
    <source>
        <dbReference type="EMBL" id="CCC51211.1"/>
    </source>
</evidence>
<feature type="compositionally biased region" description="Basic and acidic residues" evidence="2">
    <location>
        <begin position="210"/>
        <end position="220"/>
    </location>
</feature>
<proteinExistence type="inferred from homology"/>
<comment type="similarity">
    <text evidence="1">Belongs to the IST1 family.</text>
</comment>
<dbReference type="Gene3D" id="1.20.1260.60">
    <property type="entry name" value="Vacuolar protein sorting-associated protein Ist1"/>
    <property type="match status" value="1"/>
</dbReference>
<evidence type="ECO:0000256" key="2">
    <source>
        <dbReference type="SAM" id="MobiDB-lite"/>
    </source>
</evidence>
<dbReference type="FunFam" id="1.20.1260.60:FF:000002">
    <property type="entry name" value="Vacuolar protein sorting-associated protein IST1"/>
    <property type="match status" value="1"/>
</dbReference>
<dbReference type="PANTHER" id="PTHR12161">
    <property type="entry name" value="IST1 FAMILY MEMBER"/>
    <property type="match status" value="1"/>
</dbReference>
<sequence length="264" mass="29518">MKWFSSGKKPQGFDPIKVKANVRMAITRVRMQQNKLVNSVKIQRRQLAELLVLHKYESARVKVEQALRDDVSIEGLEVLVFFLDLLSNRLQLLAGISGVGKDEPALCPPELKECVTSILWAAARLGSTVPELENVRNYLEVKFGKLFVTLSSANAEFSVNQKMLDRLDMAIPSNERCIEYLSLVAIEHAVEGYDEDKIRSSSGLVSSTPDLRDEKERNTESDGGAPAVTDARHDVIRTPSGLVIPALTSPRDELERRLLHLKRA</sequence>
<evidence type="ECO:0000256" key="1">
    <source>
        <dbReference type="ARBA" id="ARBA00005536"/>
    </source>
</evidence>
<dbReference type="VEuPathDB" id="TriTrypDB:TvY486_1002640"/>
<feature type="region of interest" description="Disordered" evidence="2">
    <location>
        <begin position="200"/>
        <end position="232"/>
    </location>
</feature>